<proteinExistence type="inferred from homology"/>
<comment type="similarity">
    <text evidence="2">Belongs to the major facilitator superfamily. MFSD6 family.</text>
</comment>
<dbReference type="EMBL" id="CAJVPP010001282">
    <property type="protein sequence ID" value="CAG8545860.1"/>
    <property type="molecule type" value="Genomic_DNA"/>
</dbReference>
<evidence type="ECO:0000256" key="2">
    <source>
        <dbReference type="ARBA" id="ARBA00005241"/>
    </source>
</evidence>
<reference evidence="8" key="1">
    <citation type="submission" date="2021-06" db="EMBL/GenBank/DDBJ databases">
        <authorList>
            <person name="Kallberg Y."/>
            <person name="Tangrot J."/>
            <person name="Rosling A."/>
        </authorList>
    </citation>
    <scope>NUCLEOTIDE SEQUENCE</scope>
    <source>
        <strain evidence="8">87-6 pot B 2015</strain>
    </source>
</reference>
<name>A0A9N9AXI6_FUNMO</name>
<dbReference type="GO" id="GO:0016020">
    <property type="term" value="C:membrane"/>
    <property type="evidence" value="ECO:0007669"/>
    <property type="project" value="UniProtKB-SubCell"/>
</dbReference>
<evidence type="ECO:0000256" key="4">
    <source>
        <dbReference type="ARBA" id="ARBA00022989"/>
    </source>
</evidence>
<feature type="transmembrane region" description="Helical" evidence="6">
    <location>
        <begin position="141"/>
        <end position="161"/>
    </location>
</feature>
<feature type="transmembrane region" description="Helical" evidence="6">
    <location>
        <begin position="74"/>
        <end position="93"/>
    </location>
</feature>
<evidence type="ECO:0000256" key="5">
    <source>
        <dbReference type="ARBA" id="ARBA00023136"/>
    </source>
</evidence>
<evidence type="ECO:0000256" key="3">
    <source>
        <dbReference type="ARBA" id="ARBA00022692"/>
    </source>
</evidence>
<dbReference type="SUPFAM" id="SSF103473">
    <property type="entry name" value="MFS general substrate transporter"/>
    <property type="match status" value="1"/>
</dbReference>
<dbReference type="InterPro" id="IPR036259">
    <property type="entry name" value="MFS_trans_sf"/>
</dbReference>
<feature type="transmembrane region" description="Helical" evidence="6">
    <location>
        <begin position="247"/>
        <end position="270"/>
    </location>
</feature>
<feature type="transmembrane region" description="Helical" evidence="6">
    <location>
        <begin position="338"/>
        <end position="357"/>
    </location>
</feature>
<organism evidence="8 9">
    <name type="scientific">Funneliformis mosseae</name>
    <name type="common">Endomycorrhizal fungus</name>
    <name type="synonym">Glomus mosseae</name>
    <dbReference type="NCBI Taxonomy" id="27381"/>
    <lineage>
        <taxon>Eukaryota</taxon>
        <taxon>Fungi</taxon>
        <taxon>Fungi incertae sedis</taxon>
        <taxon>Mucoromycota</taxon>
        <taxon>Glomeromycotina</taxon>
        <taxon>Glomeromycetes</taxon>
        <taxon>Glomerales</taxon>
        <taxon>Glomeraceae</taxon>
        <taxon>Funneliformis</taxon>
    </lineage>
</organism>
<feature type="transmembrane region" description="Helical" evidence="6">
    <location>
        <begin position="377"/>
        <end position="398"/>
    </location>
</feature>
<accession>A0A9N9AXI6</accession>
<evidence type="ECO:0000313" key="8">
    <source>
        <dbReference type="EMBL" id="CAG8545860.1"/>
    </source>
</evidence>
<feature type="transmembrane region" description="Helical" evidence="6">
    <location>
        <begin position="282"/>
        <end position="301"/>
    </location>
</feature>
<dbReference type="Pfam" id="PF12832">
    <property type="entry name" value="MFS_1_like"/>
    <property type="match status" value="1"/>
</dbReference>
<dbReference type="Proteomes" id="UP000789375">
    <property type="component" value="Unassembled WGS sequence"/>
</dbReference>
<protein>
    <submittedName>
        <fullName evidence="8">15824_t:CDS:1</fullName>
    </submittedName>
</protein>
<keyword evidence="4 6" id="KW-1133">Transmembrane helix</keyword>
<dbReference type="PROSITE" id="PS51257">
    <property type="entry name" value="PROKAR_LIPOPROTEIN"/>
    <property type="match status" value="1"/>
</dbReference>
<feature type="domain" description="Major facilitator superfamily associated" evidence="7">
    <location>
        <begin position="8"/>
        <end position="407"/>
    </location>
</feature>
<comment type="caution">
    <text evidence="8">The sequence shown here is derived from an EMBL/GenBank/DDBJ whole genome shotgun (WGS) entry which is preliminary data.</text>
</comment>
<dbReference type="PANTHER" id="PTHR16172">
    <property type="entry name" value="MAJOR FACILITATOR SUPERFAMILY DOMAIN-CONTAINING PROTEIN 6-LIKE"/>
    <property type="match status" value="1"/>
</dbReference>
<comment type="subcellular location">
    <subcellularLocation>
        <location evidence="1">Membrane</location>
        <topology evidence="1">Multi-pass membrane protein</topology>
    </subcellularLocation>
</comment>
<dbReference type="InterPro" id="IPR024989">
    <property type="entry name" value="MFS_assoc_dom"/>
</dbReference>
<dbReference type="AlphaFoldDB" id="A0A9N9AXI6"/>
<sequence>MSKLPIKHLRLKLLYFFLLAASCSVFPYMPLFLSKVLLIKEEQIGFLLSITPFVEFFSAGIWTFLADKFCAHKFILLTCISFATCTTISYPLTGKIIGFEGLLLSFLFCALFNGGIAPLIDNFTIATLKKDGKRVEYGRQLIYCMPSVSAFGELCLVVYLLRFQMGAFAGLIISTSTNNFNYYQKINQNIPLNNDDDLELDLFVKDNIIDNDTNTEADLGTENSTKKSITILNSTSILLQLLENPKFLFFLFITLLIAIVKSVCGIYLFLYLSETFHASGTLLGLCNVMGISLEIICFNYAKEFMKLLGPRNMIIVGQLALIIRVGLYGFLEKKMKSWMALPIELLQGVMYALIWTAGVEITSNFAPNSLQATYLGIYYGIFQSLSSGIGAIIGAVIFSRSPTLMFQIMTALAIFALILYIMGEMFIFKYNKYKYSMLDNDQSRIGQEELR</sequence>
<keyword evidence="9" id="KW-1185">Reference proteome</keyword>
<feature type="transmembrane region" description="Helical" evidence="6">
    <location>
        <begin position="313"/>
        <end position="331"/>
    </location>
</feature>
<feature type="transmembrane region" description="Helical" evidence="6">
    <location>
        <begin position="44"/>
        <end position="65"/>
    </location>
</feature>
<evidence type="ECO:0000313" key="9">
    <source>
        <dbReference type="Proteomes" id="UP000789375"/>
    </source>
</evidence>
<feature type="transmembrane region" description="Helical" evidence="6">
    <location>
        <begin position="12"/>
        <end position="32"/>
    </location>
</feature>
<evidence type="ECO:0000256" key="1">
    <source>
        <dbReference type="ARBA" id="ARBA00004141"/>
    </source>
</evidence>
<dbReference type="PANTHER" id="PTHR16172:SF41">
    <property type="entry name" value="MAJOR FACILITATOR SUPERFAMILY DOMAIN-CONTAINING PROTEIN 6-LIKE"/>
    <property type="match status" value="1"/>
</dbReference>
<feature type="transmembrane region" description="Helical" evidence="6">
    <location>
        <begin position="405"/>
        <end position="428"/>
    </location>
</feature>
<keyword evidence="3 6" id="KW-0812">Transmembrane</keyword>
<evidence type="ECO:0000256" key="6">
    <source>
        <dbReference type="SAM" id="Phobius"/>
    </source>
</evidence>
<dbReference type="Gene3D" id="1.20.1250.20">
    <property type="entry name" value="MFS general substrate transporter like domains"/>
    <property type="match status" value="2"/>
</dbReference>
<keyword evidence="5 6" id="KW-0472">Membrane</keyword>
<gene>
    <name evidence="8" type="ORF">FMOSSE_LOCUS6212</name>
</gene>
<dbReference type="InterPro" id="IPR051717">
    <property type="entry name" value="MFS_MFSD6"/>
</dbReference>
<feature type="transmembrane region" description="Helical" evidence="6">
    <location>
        <begin position="99"/>
        <end position="120"/>
    </location>
</feature>
<evidence type="ECO:0000259" key="7">
    <source>
        <dbReference type="Pfam" id="PF12832"/>
    </source>
</evidence>